<comment type="caution">
    <text evidence="7">The sequence shown here is derived from an EMBL/GenBank/DDBJ whole genome shotgun (WGS) entry which is preliminary data.</text>
</comment>
<dbReference type="InterPro" id="IPR036407">
    <property type="entry name" value="DM_DNA-bd_sf"/>
</dbReference>
<feature type="DNA-binding region" description="DM" evidence="5">
    <location>
        <begin position="64"/>
        <end position="110"/>
    </location>
</feature>
<dbReference type="PANTHER" id="PTHR12322">
    <property type="entry name" value="DOUBLESEX AND MAB-3 RELATED TRANSCRIPTION FACTOR DMRT"/>
    <property type="match status" value="1"/>
</dbReference>
<dbReference type="PANTHER" id="PTHR12322:SF118">
    <property type="entry name" value="DM DOMAIN-CONTAINING PROTEIN"/>
    <property type="match status" value="1"/>
</dbReference>
<dbReference type="GO" id="GO:0046872">
    <property type="term" value="F:metal ion binding"/>
    <property type="evidence" value="ECO:0007669"/>
    <property type="project" value="UniProtKB-KW"/>
</dbReference>
<protein>
    <recommendedName>
        <fullName evidence="6">DM domain-containing protein</fullName>
    </recommendedName>
</protein>
<evidence type="ECO:0000313" key="7">
    <source>
        <dbReference type="EMBL" id="GMR30072.1"/>
    </source>
</evidence>
<dbReference type="GO" id="GO:0000981">
    <property type="term" value="F:DNA-binding transcription factor activity, RNA polymerase II-specific"/>
    <property type="evidence" value="ECO:0007669"/>
    <property type="project" value="TreeGrafter"/>
</dbReference>
<evidence type="ECO:0000256" key="5">
    <source>
        <dbReference type="PROSITE-ProRule" id="PRU00070"/>
    </source>
</evidence>
<name>A0AAN4Z2B5_9BILA</name>
<dbReference type="Gene3D" id="4.10.1040.10">
    <property type="entry name" value="DM DNA-binding domain"/>
    <property type="match status" value="1"/>
</dbReference>
<organism evidence="7 8">
    <name type="scientific">Pristionchus mayeri</name>
    <dbReference type="NCBI Taxonomy" id="1317129"/>
    <lineage>
        <taxon>Eukaryota</taxon>
        <taxon>Metazoa</taxon>
        <taxon>Ecdysozoa</taxon>
        <taxon>Nematoda</taxon>
        <taxon>Chromadorea</taxon>
        <taxon>Rhabditida</taxon>
        <taxon>Rhabditina</taxon>
        <taxon>Diplogasteromorpha</taxon>
        <taxon>Diplogasteroidea</taxon>
        <taxon>Neodiplogasteridae</taxon>
        <taxon>Pristionchus</taxon>
    </lineage>
</organism>
<feature type="non-terminal residue" evidence="7">
    <location>
        <position position="1"/>
    </location>
</feature>
<dbReference type="SUPFAM" id="SSF82927">
    <property type="entry name" value="Cysteine-rich DNA binding domain, (DM domain)"/>
    <property type="match status" value="1"/>
</dbReference>
<keyword evidence="2 5" id="KW-0862">Zinc</keyword>
<dbReference type="PROSITE" id="PS50809">
    <property type="entry name" value="DM_2"/>
    <property type="match status" value="1"/>
</dbReference>
<accession>A0AAN4Z2B5</accession>
<dbReference type="Proteomes" id="UP001328107">
    <property type="component" value="Unassembled WGS sequence"/>
</dbReference>
<dbReference type="InterPro" id="IPR001275">
    <property type="entry name" value="DM_DNA-bd"/>
</dbReference>
<keyword evidence="1 5" id="KW-0479">Metal-binding</keyword>
<evidence type="ECO:0000256" key="1">
    <source>
        <dbReference type="ARBA" id="ARBA00022723"/>
    </source>
</evidence>
<comment type="subcellular location">
    <subcellularLocation>
        <location evidence="5">Nucleus</location>
    </subcellularLocation>
</comment>
<dbReference type="Pfam" id="PF00751">
    <property type="entry name" value="DM"/>
    <property type="match status" value="1"/>
</dbReference>
<gene>
    <name evidence="7" type="ORF">PMAYCL1PPCAC_00267</name>
</gene>
<evidence type="ECO:0000256" key="2">
    <source>
        <dbReference type="ARBA" id="ARBA00022833"/>
    </source>
</evidence>
<keyword evidence="8" id="KW-1185">Reference proteome</keyword>
<evidence type="ECO:0000313" key="8">
    <source>
        <dbReference type="Proteomes" id="UP001328107"/>
    </source>
</evidence>
<sequence>QCMKCLLHGNVQTHCSQDCPMNHCSCAKCQLVDSRRNAANKLWRLGRKQKEDLGISGHSVRYTCARCRNHGIVVLKKHHTPCPYSMCHCEECMLIGEKNRIDCELKAIAR</sequence>
<reference evidence="8" key="1">
    <citation type="submission" date="2022-10" db="EMBL/GenBank/DDBJ databases">
        <title>Genome assembly of Pristionchus species.</title>
        <authorList>
            <person name="Yoshida K."/>
            <person name="Sommer R.J."/>
        </authorList>
    </citation>
    <scope>NUCLEOTIDE SEQUENCE [LARGE SCALE GENOMIC DNA]</scope>
    <source>
        <strain evidence="8">RS5460</strain>
    </source>
</reference>
<dbReference type="SMART" id="SM00301">
    <property type="entry name" value="DM"/>
    <property type="match status" value="2"/>
</dbReference>
<dbReference type="EMBL" id="BTRK01000001">
    <property type="protein sequence ID" value="GMR30072.1"/>
    <property type="molecule type" value="Genomic_DNA"/>
</dbReference>
<dbReference type="GO" id="GO:0005634">
    <property type="term" value="C:nucleus"/>
    <property type="evidence" value="ECO:0007669"/>
    <property type="project" value="UniProtKB-SubCell"/>
</dbReference>
<evidence type="ECO:0000256" key="4">
    <source>
        <dbReference type="ARBA" id="ARBA00023242"/>
    </source>
</evidence>
<keyword evidence="4 5" id="KW-0539">Nucleus</keyword>
<dbReference type="AlphaFoldDB" id="A0AAN4Z2B5"/>
<dbReference type="GO" id="GO:0000978">
    <property type="term" value="F:RNA polymerase II cis-regulatory region sequence-specific DNA binding"/>
    <property type="evidence" value="ECO:0007669"/>
    <property type="project" value="TreeGrafter"/>
</dbReference>
<feature type="domain" description="DM" evidence="6">
    <location>
        <begin position="64"/>
        <end position="110"/>
    </location>
</feature>
<proteinExistence type="predicted"/>
<keyword evidence="3 5" id="KW-0238">DNA-binding</keyword>
<evidence type="ECO:0000256" key="3">
    <source>
        <dbReference type="ARBA" id="ARBA00023125"/>
    </source>
</evidence>
<evidence type="ECO:0000259" key="6">
    <source>
        <dbReference type="PROSITE" id="PS50809"/>
    </source>
</evidence>
<feature type="non-terminal residue" evidence="7">
    <location>
        <position position="110"/>
    </location>
</feature>
<dbReference type="GO" id="GO:0007548">
    <property type="term" value="P:sex differentiation"/>
    <property type="evidence" value="ECO:0007669"/>
    <property type="project" value="TreeGrafter"/>
</dbReference>
<dbReference type="InterPro" id="IPR026607">
    <property type="entry name" value="DMRT"/>
</dbReference>